<keyword evidence="2 7" id="KW-0819">tRNA processing</keyword>
<evidence type="ECO:0000313" key="10">
    <source>
        <dbReference type="EMBL" id="PIP60831.1"/>
    </source>
</evidence>
<dbReference type="AlphaFoldDB" id="A0A2H0BT66"/>
<dbReference type="GO" id="GO:0042781">
    <property type="term" value="F:3'-tRNA processing endoribonuclease activity"/>
    <property type="evidence" value="ECO:0007669"/>
    <property type="project" value="TreeGrafter"/>
</dbReference>
<comment type="function">
    <text evidence="1 7">RNaseP catalyzes the removal of the 5'-leader sequence from pre-tRNA to produce the mature 5'-terminus. It can also cleave other RNA substrates such as 4.5S RNA. The protein component plays an auxiliary but essential role in vivo by binding to the 5'-leader sequence and broadening the substrate specificity of the ribozyme.</text>
</comment>
<dbReference type="GO" id="GO:0001682">
    <property type="term" value="P:tRNA 5'-leader removal"/>
    <property type="evidence" value="ECO:0007669"/>
    <property type="project" value="UniProtKB-UniRule"/>
</dbReference>
<keyword evidence="4 7" id="KW-0255">Endonuclease</keyword>
<dbReference type="Proteomes" id="UP000231581">
    <property type="component" value="Unassembled WGS sequence"/>
</dbReference>
<dbReference type="PROSITE" id="PS00648">
    <property type="entry name" value="RIBONUCLEASE_P"/>
    <property type="match status" value="1"/>
</dbReference>
<dbReference type="EC" id="3.1.26.5" evidence="7 8"/>
<evidence type="ECO:0000256" key="9">
    <source>
        <dbReference type="SAM" id="MobiDB-lite"/>
    </source>
</evidence>
<dbReference type="Pfam" id="PF00825">
    <property type="entry name" value="Ribonuclease_P"/>
    <property type="match status" value="1"/>
</dbReference>
<keyword evidence="6 7" id="KW-0694">RNA-binding</keyword>
<dbReference type="InterPro" id="IPR020539">
    <property type="entry name" value="RNase_P_CS"/>
</dbReference>
<evidence type="ECO:0000256" key="5">
    <source>
        <dbReference type="ARBA" id="ARBA00022801"/>
    </source>
</evidence>
<feature type="region of interest" description="Disordered" evidence="9">
    <location>
        <begin position="111"/>
        <end position="137"/>
    </location>
</feature>
<dbReference type="InterPro" id="IPR000100">
    <property type="entry name" value="RNase_P"/>
</dbReference>
<dbReference type="HAMAP" id="MF_00227">
    <property type="entry name" value="RNase_P"/>
    <property type="match status" value="1"/>
</dbReference>
<proteinExistence type="inferred from homology"/>
<dbReference type="GO" id="GO:0004526">
    <property type="term" value="F:ribonuclease P activity"/>
    <property type="evidence" value="ECO:0007669"/>
    <property type="project" value="UniProtKB-UniRule"/>
</dbReference>
<evidence type="ECO:0000256" key="6">
    <source>
        <dbReference type="ARBA" id="ARBA00022884"/>
    </source>
</evidence>
<feature type="compositionally biased region" description="Basic residues" evidence="9">
    <location>
        <begin position="114"/>
        <end position="125"/>
    </location>
</feature>
<evidence type="ECO:0000256" key="8">
    <source>
        <dbReference type="NCBIfam" id="TIGR00188"/>
    </source>
</evidence>
<keyword evidence="3 7" id="KW-0540">Nuclease</keyword>
<evidence type="ECO:0000313" key="11">
    <source>
        <dbReference type="Proteomes" id="UP000231581"/>
    </source>
</evidence>
<name>A0A2H0BT66_9BACT</name>
<evidence type="ECO:0000256" key="7">
    <source>
        <dbReference type="HAMAP-Rule" id="MF_00227"/>
    </source>
</evidence>
<evidence type="ECO:0000256" key="2">
    <source>
        <dbReference type="ARBA" id="ARBA00022694"/>
    </source>
</evidence>
<accession>A0A2H0BT66</accession>
<evidence type="ECO:0000256" key="3">
    <source>
        <dbReference type="ARBA" id="ARBA00022722"/>
    </source>
</evidence>
<dbReference type="NCBIfam" id="TIGR00188">
    <property type="entry name" value="rnpA"/>
    <property type="match status" value="1"/>
</dbReference>
<dbReference type="SUPFAM" id="SSF54211">
    <property type="entry name" value="Ribosomal protein S5 domain 2-like"/>
    <property type="match status" value="1"/>
</dbReference>
<comment type="similarity">
    <text evidence="7">Belongs to the RnpA family.</text>
</comment>
<dbReference type="GO" id="GO:0030677">
    <property type="term" value="C:ribonuclease P complex"/>
    <property type="evidence" value="ECO:0007669"/>
    <property type="project" value="TreeGrafter"/>
</dbReference>
<reference evidence="10 11" key="1">
    <citation type="submission" date="2017-09" db="EMBL/GenBank/DDBJ databases">
        <title>Depth-based differentiation of microbial function through sediment-hosted aquifers and enrichment of novel symbionts in the deep terrestrial subsurface.</title>
        <authorList>
            <person name="Probst A.J."/>
            <person name="Ladd B."/>
            <person name="Jarett J.K."/>
            <person name="Geller-Mcgrath D.E."/>
            <person name="Sieber C.M."/>
            <person name="Emerson J.B."/>
            <person name="Anantharaman K."/>
            <person name="Thomas B.C."/>
            <person name="Malmstrom R."/>
            <person name="Stieglmeier M."/>
            <person name="Klingl A."/>
            <person name="Woyke T."/>
            <person name="Ryan C.M."/>
            <person name="Banfield J.F."/>
        </authorList>
    </citation>
    <scope>NUCLEOTIDE SEQUENCE [LARGE SCALE GENOMIC DNA]</scope>
    <source>
        <strain evidence="10">CG22_combo_CG10-13_8_21_14_all_47_17</strain>
    </source>
</reference>
<dbReference type="PANTHER" id="PTHR33992:SF1">
    <property type="entry name" value="RIBONUCLEASE P PROTEIN COMPONENT"/>
    <property type="match status" value="1"/>
</dbReference>
<keyword evidence="5 7" id="KW-0378">Hydrolase</keyword>
<dbReference type="InterPro" id="IPR014721">
    <property type="entry name" value="Ribsml_uS5_D2-typ_fold_subgr"/>
</dbReference>
<dbReference type="InterPro" id="IPR020568">
    <property type="entry name" value="Ribosomal_Su5_D2-typ_SF"/>
</dbReference>
<dbReference type="EMBL" id="PCSZ01000026">
    <property type="protein sequence ID" value="PIP60831.1"/>
    <property type="molecule type" value="Genomic_DNA"/>
</dbReference>
<dbReference type="Gene3D" id="3.30.230.10">
    <property type="match status" value="1"/>
</dbReference>
<sequence length="137" mass="15799">MLKQYLRLRKAKDFALLSQHGRAIYNPLFTLRLRKSGADSRVGFVASKKVFKKAVDRNRVKRRMRAALAGLQGEWPEGFDLLFIIKREVMSVAFAELKEAVRQTFVKIPETMKKPPKKRTPRAKKPSSIVFKQKPSV</sequence>
<dbReference type="PANTHER" id="PTHR33992">
    <property type="entry name" value="RIBONUCLEASE P PROTEIN COMPONENT"/>
    <property type="match status" value="1"/>
</dbReference>
<comment type="catalytic activity">
    <reaction evidence="7">
        <text>Endonucleolytic cleavage of RNA, removing 5'-extranucleotides from tRNA precursor.</text>
        <dbReference type="EC" id="3.1.26.5"/>
    </reaction>
</comment>
<evidence type="ECO:0000256" key="1">
    <source>
        <dbReference type="ARBA" id="ARBA00002663"/>
    </source>
</evidence>
<comment type="caution">
    <text evidence="10">The sequence shown here is derived from an EMBL/GenBank/DDBJ whole genome shotgun (WGS) entry which is preliminary data.</text>
</comment>
<comment type="subunit">
    <text evidence="7">Consists of a catalytic RNA component (M1 or rnpB) and a protein subunit.</text>
</comment>
<protein>
    <recommendedName>
        <fullName evidence="7 8">Ribonuclease P protein component</fullName>
        <shortName evidence="7">RNase P protein</shortName>
        <shortName evidence="7">RNaseP protein</shortName>
        <ecNumber evidence="7 8">3.1.26.5</ecNumber>
    </recommendedName>
    <alternativeName>
        <fullName evidence="7">Protein C5</fullName>
    </alternativeName>
</protein>
<organism evidence="10 11">
    <name type="scientific">Candidatus Uhrbacteria bacterium CG22_combo_CG10-13_8_21_14_all_47_17</name>
    <dbReference type="NCBI Taxonomy" id="1975041"/>
    <lineage>
        <taxon>Bacteria</taxon>
        <taxon>Candidatus Uhriibacteriota</taxon>
    </lineage>
</organism>
<gene>
    <name evidence="7 10" type="primary">rnpA</name>
    <name evidence="10" type="ORF">COX00_01140</name>
</gene>
<evidence type="ECO:0000256" key="4">
    <source>
        <dbReference type="ARBA" id="ARBA00022759"/>
    </source>
</evidence>
<dbReference type="GO" id="GO:0000049">
    <property type="term" value="F:tRNA binding"/>
    <property type="evidence" value="ECO:0007669"/>
    <property type="project" value="UniProtKB-UniRule"/>
</dbReference>